<dbReference type="PANTHER" id="PTHR21254:SF1">
    <property type="entry name" value="C2 DOMAIN-CONTAINING PROTEIN 3"/>
    <property type="match status" value="1"/>
</dbReference>
<dbReference type="InterPro" id="IPR035892">
    <property type="entry name" value="C2_domain_sf"/>
</dbReference>
<name>A0AAJ7FIA3_CEPCN</name>
<dbReference type="KEGG" id="ccin:107266816"/>
<feature type="compositionally biased region" description="Low complexity" evidence="1">
    <location>
        <begin position="1700"/>
        <end position="1713"/>
    </location>
</feature>
<dbReference type="PROSITE" id="PS50004">
    <property type="entry name" value="C2"/>
    <property type="match status" value="1"/>
</dbReference>
<feature type="region of interest" description="Disordered" evidence="1">
    <location>
        <begin position="1478"/>
        <end position="1505"/>
    </location>
</feature>
<dbReference type="GO" id="GO:0060271">
    <property type="term" value="P:cilium assembly"/>
    <property type="evidence" value="ECO:0007669"/>
    <property type="project" value="TreeGrafter"/>
</dbReference>
<gene>
    <name evidence="4" type="primary">LOC107266816</name>
</gene>
<feature type="compositionally biased region" description="Polar residues" evidence="1">
    <location>
        <begin position="1732"/>
        <end position="1745"/>
    </location>
</feature>
<dbReference type="GO" id="GO:0034451">
    <property type="term" value="C:centriolar satellite"/>
    <property type="evidence" value="ECO:0007669"/>
    <property type="project" value="TreeGrafter"/>
</dbReference>
<dbReference type="PANTHER" id="PTHR21254">
    <property type="entry name" value="C2 DOMAIN-CONTAINING PROTEIN 3"/>
    <property type="match status" value="1"/>
</dbReference>
<reference evidence="4" key="1">
    <citation type="submission" date="2025-08" db="UniProtKB">
        <authorList>
            <consortium name="RefSeq"/>
        </authorList>
    </citation>
    <scope>IDENTIFICATION</scope>
</reference>
<protein>
    <submittedName>
        <fullName evidence="4">Uncharacterized protein LOC107266816 isoform X1</fullName>
    </submittedName>
</protein>
<organism evidence="3 4">
    <name type="scientific">Cephus cinctus</name>
    <name type="common">Wheat stem sawfly</name>
    <dbReference type="NCBI Taxonomy" id="211228"/>
    <lineage>
        <taxon>Eukaryota</taxon>
        <taxon>Metazoa</taxon>
        <taxon>Ecdysozoa</taxon>
        <taxon>Arthropoda</taxon>
        <taxon>Hexapoda</taxon>
        <taxon>Insecta</taxon>
        <taxon>Pterygota</taxon>
        <taxon>Neoptera</taxon>
        <taxon>Endopterygota</taxon>
        <taxon>Hymenoptera</taxon>
        <taxon>Cephoidea</taxon>
        <taxon>Cephidae</taxon>
        <taxon>Cephus</taxon>
    </lineage>
</organism>
<feature type="region of interest" description="Disordered" evidence="1">
    <location>
        <begin position="967"/>
        <end position="987"/>
    </location>
</feature>
<feature type="compositionally biased region" description="Polar residues" evidence="1">
    <location>
        <begin position="1478"/>
        <end position="1498"/>
    </location>
</feature>
<evidence type="ECO:0000259" key="2">
    <source>
        <dbReference type="PROSITE" id="PS50004"/>
    </source>
</evidence>
<accession>A0AAJ7FIA3</accession>
<sequence length="1745" mass="194335">MDSEVKVRRSLPPLVEGKIHGYLQLIVDEIVWCRRSPGDVAVLASWWGELDSAQFRPVDIKTGSTRLEEEVVETYTIRTNINLFEEYISNCETIELVIISENTHQVLGTTHVTALQDIFGAKLYSRYFPILNNTGNRVGDIHVAIKLLNMTKLPKTTAKEKNLWKHHFEKDNLYLGTDSVLKDSKRCNRDTSVLYCKSGSPLAIKNAKQNENTYKSILKGKRMTVEEPSKKFNMEVTDKLVAQVVARAQRLRGVILKETHNEDLLALSECSTLDSFHSDSSVENEAKLYEYFLGKKMSHHDERKALETLRSMSPSPSLLNLASETIESCKNNKIQEFKKDTSQVTKSDPILEEIFSRETIHSIPKEPSPLEHVDCLKIFIESLTLSSAGYRRVKSSCLFRGDGVPLSVTYFIQYDTAFIRAKQPSRQFESHRPTKLCSKKQIGQVVYFNHQAIYDISQSCLSTDLPLKFKIFIRHLNQRTPTELGVGSIYINEVAKTEYLSMIQKLAIVNKGIKIGELKVSVELGCERIHFGKHFVDAINSTKENIPILEVPSSVNLATDRYRTATGTESKTNSRATSASTKQIDCRTNENNLTVDNRKDITERKKQNGSDRTIGIETPGENYKDKVLLHGLIYIAEGKDLPQSNTYLICRAFWREDRAASRLCSNTDNPFYHFHQLVPLLHGPDVLERTKDNCIVTEVYSRSNAGVDSLLGIAKLPVHQLYVAYRDPLVLPHLLLSKYPVISVDGWVPVADPVTGRSCGQLLALVALGTADQIALLEMTRGLRECIVTPRTIHNCTSNPNHRSANLQGDPEEAHDARATNYNQGVYTDDNLIINNRATNMQNFKSQECQTEISTVDVFNGCSVLNAESSGGQTQNSVLHALVDRLAQALNVPKTGTNQTVKTQTGNFREIKRNDGIETLCLNPSSNNSISDNSSDGSPRDNFQMPTELYRSVGVGAEFDEATNLAPSTSYGVSMPNPISTTQPAGDEQLDADAQNYEDPSFRAVVEVECALHLPKVEKPEGTYEPSTYVTFQKVQSGYSSQFGSYIITNVCVNSCNPKWEWRCDTRLPTELLVNDEKRLILKVWRLSDPQISTTVDLDKDIVIGFSAIDLSVLTAGFPLVSGWFHIMDFTGKCNGQIKVSVTPLDNISTFGKSTSTTSITKTQLADPLQPNLLPPREQNITLNSATVNNLVTSCNQEDIEKLSTNHNQVDIDTMADIGLELGGASMSFLSLSLKQKLTELDEITKRLQSRLHDVTNAPFDDDFENDFDPNEPEMEVENNENGNVQSITTLSGYHNNELWQSVSTRNTQSPDRNITANISRTPTEFQDIQSRSVAQILSDNNTISFDGNLTDTGYSTSSNLRSSQNLSNGNHMQQIQTHRYSNESLCENHSEHPTRGTKTHISHLLDKLSSQLTAAPPPSGNFTMKRNIIDLISSLRHNNNNFQNDAKCNQEVNVRTVPTQADAGESEKSTRNKLAILQNQGTSNVRDSNTTTNSSLNEKSHKRSRVSALIREELVTEENNDATECDDLTTHLITSNVRHMDLDSIFNPLLYPHLIPDVQIDSAVSIQSSMIQDFQNLNSTPEGEAVEQLDNRYTQTFNATLNNGLSRIRNLVELDTSLMSESASHTRVRRSSLDTPDNMEIFRLTPSGISENIDGNIDITVIHKPTCDELMASNSTDSTTTISMEKSSASQTRVDVDDASSLSSESLVSAVSRQAPDGGNPVEETGKPSMVNCQDALQDSSSDS</sequence>
<proteinExistence type="predicted"/>
<dbReference type="InterPro" id="IPR000008">
    <property type="entry name" value="C2_dom"/>
</dbReference>
<dbReference type="SUPFAM" id="SSF49562">
    <property type="entry name" value="C2 domain (Calcium/lipid-binding domain, CaLB)"/>
    <property type="match status" value="1"/>
</dbReference>
<feature type="compositionally biased region" description="Polar residues" evidence="1">
    <location>
        <begin position="1673"/>
        <end position="1694"/>
    </location>
</feature>
<feature type="region of interest" description="Disordered" evidence="1">
    <location>
        <begin position="1673"/>
        <end position="1745"/>
    </location>
</feature>
<dbReference type="GO" id="GO:0061511">
    <property type="term" value="P:centriole elongation"/>
    <property type="evidence" value="ECO:0007669"/>
    <property type="project" value="TreeGrafter"/>
</dbReference>
<feature type="domain" description="C2" evidence="2">
    <location>
        <begin position="984"/>
        <end position="1125"/>
    </location>
</feature>
<evidence type="ECO:0000256" key="1">
    <source>
        <dbReference type="SAM" id="MobiDB-lite"/>
    </source>
</evidence>
<dbReference type="GO" id="GO:0071539">
    <property type="term" value="P:protein localization to centrosome"/>
    <property type="evidence" value="ECO:0007669"/>
    <property type="project" value="TreeGrafter"/>
</dbReference>
<evidence type="ECO:0000313" key="4">
    <source>
        <dbReference type="RefSeq" id="XP_015593187.1"/>
    </source>
</evidence>
<dbReference type="InterPro" id="IPR057537">
    <property type="entry name" value="C2_C2CD3_N"/>
</dbReference>
<keyword evidence="3" id="KW-1185">Reference proteome</keyword>
<dbReference type="Gene3D" id="2.60.40.150">
    <property type="entry name" value="C2 domain"/>
    <property type="match status" value="1"/>
</dbReference>
<feature type="compositionally biased region" description="Low complexity" evidence="1">
    <location>
        <begin position="923"/>
        <end position="937"/>
    </location>
</feature>
<feature type="region of interest" description="Disordered" evidence="1">
    <location>
        <begin position="919"/>
        <end position="944"/>
    </location>
</feature>
<dbReference type="Pfam" id="PF25339">
    <property type="entry name" value="C2_C2CD3_N"/>
    <property type="match status" value="1"/>
</dbReference>
<dbReference type="GO" id="GO:0005814">
    <property type="term" value="C:centriole"/>
    <property type="evidence" value="ECO:0007669"/>
    <property type="project" value="TreeGrafter"/>
</dbReference>
<feature type="compositionally biased region" description="Polar residues" evidence="1">
    <location>
        <begin position="967"/>
        <end position="984"/>
    </location>
</feature>
<dbReference type="RefSeq" id="XP_015593187.1">
    <property type="nucleotide sequence ID" value="XM_015737701.2"/>
</dbReference>
<evidence type="ECO:0000313" key="3">
    <source>
        <dbReference type="Proteomes" id="UP000694920"/>
    </source>
</evidence>
<dbReference type="Proteomes" id="UP000694920">
    <property type="component" value="Unplaced"/>
</dbReference>
<dbReference type="GeneID" id="107266816"/>